<keyword evidence="2" id="KW-0808">Transferase</keyword>
<organism evidence="2 3">
    <name type="scientific">Schizopora paradoxa</name>
    <dbReference type="NCBI Taxonomy" id="27342"/>
    <lineage>
        <taxon>Eukaryota</taxon>
        <taxon>Fungi</taxon>
        <taxon>Dikarya</taxon>
        <taxon>Basidiomycota</taxon>
        <taxon>Agaricomycotina</taxon>
        <taxon>Agaricomycetes</taxon>
        <taxon>Hymenochaetales</taxon>
        <taxon>Schizoporaceae</taxon>
        <taxon>Schizopora</taxon>
    </lineage>
</organism>
<dbReference type="STRING" id="27342.A0A0H2RX59"/>
<reference evidence="2 3" key="1">
    <citation type="submission" date="2015-04" db="EMBL/GenBank/DDBJ databases">
        <title>Complete genome sequence of Schizopora paradoxa KUC8140, a cosmopolitan wood degrader in East Asia.</title>
        <authorList>
            <consortium name="DOE Joint Genome Institute"/>
            <person name="Min B."/>
            <person name="Park H."/>
            <person name="Jang Y."/>
            <person name="Kim J.-J."/>
            <person name="Kim K.H."/>
            <person name="Pangilinan J."/>
            <person name="Lipzen A."/>
            <person name="Riley R."/>
            <person name="Grigoriev I.V."/>
            <person name="Spatafora J.W."/>
            <person name="Choi I.-G."/>
        </authorList>
    </citation>
    <scope>NUCLEOTIDE SEQUENCE [LARGE SCALE GENOMIC DNA]</scope>
    <source>
        <strain evidence="2 3">KUC8140</strain>
    </source>
</reference>
<dbReference type="Proteomes" id="UP000053477">
    <property type="component" value="Unassembled WGS sequence"/>
</dbReference>
<dbReference type="InterPro" id="IPR011009">
    <property type="entry name" value="Kinase-like_dom_sf"/>
</dbReference>
<feature type="domain" description="Protein kinase" evidence="1">
    <location>
        <begin position="1"/>
        <end position="199"/>
    </location>
</feature>
<proteinExistence type="predicted"/>
<sequence length="199" mass="22125">KLAVKRLRIYIKSSDHAKAVASELYIMSKLSHPHIIPFTGFFLFDGFPAIVTPWISGGSLRNAIDLGRLDSSSETALRIAFKIASGLSYLHDKKALHCDIKSDNILLSMGGDPILVDFGLSRLSEYSIQINYSNHSSGSFRWAAKELLGDGACHTKETDVWAYGMVIYEVLTHKVPYFQKRIDIQVLASLIAGEIPIWP</sequence>
<dbReference type="GO" id="GO:0004674">
    <property type="term" value="F:protein serine/threonine kinase activity"/>
    <property type="evidence" value="ECO:0007669"/>
    <property type="project" value="TreeGrafter"/>
</dbReference>
<accession>A0A0H2RX59</accession>
<dbReference type="SUPFAM" id="SSF56112">
    <property type="entry name" value="Protein kinase-like (PK-like)"/>
    <property type="match status" value="1"/>
</dbReference>
<dbReference type="InParanoid" id="A0A0H2RX59"/>
<dbReference type="SMART" id="SM00220">
    <property type="entry name" value="S_TKc"/>
    <property type="match status" value="1"/>
</dbReference>
<dbReference type="GO" id="GO:0005524">
    <property type="term" value="F:ATP binding"/>
    <property type="evidence" value="ECO:0007669"/>
    <property type="project" value="InterPro"/>
</dbReference>
<feature type="non-terminal residue" evidence="2">
    <location>
        <position position="1"/>
    </location>
</feature>
<keyword evidence="2" id="KW-0418">Kinase</keyword>
<evidence type="ECO:0000313" key="3">
    <source>
        <dbReference type="Proteomes" id="UP000053477"/>
    </source>
</evidence>
<dbReference type="InterPro" id="IPR051681">
    <property type="entry name" value="Ser/Thr_Kinases-Pseudokinases"/>
</dbReference>
<dbReference type="PANTHER" id="PTHR44329">
    <property type="entry name" value="SERINE/THREONINE-PROTEIN KINASE TNNI3K-RELATED"/>
    <property type="match status" value="1"/>
</dbReference>
<feature type="non-terminal residue" evidence="2">
    <location>
        <position position="199"/>
    </location>
</feature>
<dbReference type="Gene3D" id="1.10.510.10">
    <property type="entry name" value="Transferase(Phosphotransferase) domain 1"/>
    <property type="match status" value="1"/>
</dbReference>
<dbReference type="Pfam" id="PF00069">
    <property type="entry name" value="Pkinase"/>
    <property type="match status" value="1"/>
</dbReference>
<dbReference type="AlphaFoldDB" id="A0A0H2RX59"/>
<evidence type="ECO:0000259" key="1">
    <source>
        <dbReference type="PROSITE" id="PS50011"/>
    </source>
</evidence>
<dbReference type="OrthoDB" id="26722at2759"/>
<dbReference type="InterPro" id="IPR000719">
    <property type="entry name" value="Prot_kinase_dom"/>
</dbReference>
<gene>
    <name evidence="2" type="ORF">SCHPADRAFT_791169</name>
</gene>
<evidence type="ECO:0000313" key="2">
    <source>
        <dbReference type="EMBL" id="KLO16202.1"/>
    </source>
</evidence>
<dbReference type="PROSITE" id="PS50011">
    <property type="entry name" value="PROTEIN_KINASE_DOM"/>
    <property type="match status" value="1"/>
</dbReference>
<keyword evidence="3" id="KW-1185">Reference proteome</keyword>
<dbReference type="EMBL" id="KQ085919">
    <property type="protein sequence ID" value="KLO16202.1"/>
    <property type="molecule type" value="Genomic_DNA"/>
</dbReference>
<protein>
    <submittedName>
        <fullName evidence="2">Kinase-like protein</fullName>
    </submittedName>
</protein>
<name>A0A0H2RX59_9AGAM</name>